<dbReference type="EMBL" id="KV427606">
    <property type="protein sequence ID" value="KZT12045.1"/>
    <property type="molecule type" value="Genomic_DNA"/>
</dbReference>
<reference evidence="2 3" key="1">
    <citation type="journal article" date="2016" name="Mol. Biol. Evol.">
        <title>Comparative Genomics of Early-Diverging Mushroom-Forming Fungi Provides Insights into the Origins of Lignocellulose Decay Capabilities.</title>
        <authorList>
            <person name="Nagy L.G."/>
            <person name="Riley R."/>
            <person name="Tritt A."/>
            <person name="Adam C."/>
            <person name="Daum C."/>
            <person name="Floudas D."/>
            <person name="Sun H."/>
            <person name="Yadav J.S."/>
            <person name="Pangilinan J."/>
            <person name="Larsson K.H."/>
            <person name="Matsuura K."/>
            <person name="Barry K."/>
            <person name="Labutti K."/>
            <person name="Kuo R."/>
            <person name="Ohm R.A."/>
            <person name="Bhattacharya S.S."/>
            <person name="Shirouzu T."/>
            <person name="Yoshinaga Y."/>
            <person name="Martin F.M."/>
            <person name="Grigoriev I.V."/>
            <person name="Hibbett D.S."/>
        </authorList>
    </citation>
    <scope>NUCLEOTIDE SEQUENCE [LARGE SCALE GENOMIC DNA]</scope>
    <source>
        <strain evidence="2 3">93-53</strain>
    </source>
</reference>
<keyword evidence="3" id="KW-1185">Reference proteome</keyword>
<name>A0A165HQC5_9APHY</name>
<feature type="region of interest" description="Disordered" evidence="1">
    <location>
        <begin position="208"/>
        <end position="227"/>
    </location>
</feature>
<feature type="compositionally biased region" description="Low complexity" evidence="1">
    <location>
        <begin position="208"/>
        <end position="221"/>
    </location>
</feature>
<dbReference type="AlphaFoldDB" id="A0A165HQC5"/>
<evidence type="ECO:0000313" key="2">
    <source>
        <dbReference type="EMBL" id="KZT12045.1"/>
    </source>
</evidence>
<proteinExistence type="predicted"/>
<dbReference type="OrthoDB" id="2526979at2759"/>
<protein>
    <recommendedName>
        <fullName evidence="4">HIT-type domain-containing protein</fullName>
    </recommendedName>
</protein>
<gene>
    <name evidence="2" type="ORF">LAESUDRAFT_164293</name>
</gene>
<dbReference type="RefSeq" id="XP_040769693.1">
    <property type="nucleotide sequence ID" value="XM_040901415.1"/>
</dbReference>
<evidence type="ECO:0000313" key="3">
    <source>
        <dbReference type="Proteomes" id="UP000076871"/>
    </source>
</evidence>
<dbReference type="InParanoid" id="A0A165HQC5"/>
<organism evidence="2 3">
    <name type="scientific">Laetiporus sulphureus 93-53</name>
    <dbReference type="NCBI Taxonomy" id="1314785"/>
    <lineage>
        <taxon>Eukaryota</taxon>
        <taxon>Fungi</taxon>
        <taxon>Dikarya</taxon>
        <taxon>Basidiomycota</taxon>
        <taxon>Agaricomycotina</taxon>
        <taxon>Agaricomycetes</taxon>
        <taxon>Polyporales</taxon>
        <taxon>Laetiporus</taxon>
    </lineage>
</organism>
<dbReference type="GeneID" id="63818447"/>
<dbReference type="Proteomes" id="UP000076871">
    <property type="component" value="Unassembled WGS sequence"/>
</dbReference>
<evidence type="ECO:0000256" key="1">
    <source>
        <dbReference type="SAM" id="MobiDB-lite"/>
    </source>
</evidence>
<accession>A0A165HQC5</accession>
<dbReference type="STRING" id="1314785.A0A165HQC5"/>
<evidence type="ECO:0008006" key="4">
    <source>
        <dbReference type="Google" id="ProtNLM"/>
    </source>
</evidence>
<feature type="region of interest" description="Disordered" evidence="1">
    <location>
        <begin position="154"/>
        <end position="189"/>
    </location>
</feature>
<sequence>MTTSPPTSSSSRLTVKRVHHTWPSRAAPRSHFEDFLLEIVIYTPENRTSFRPKRIHSTASTRISSASNSYQDDPNHWSAIGGHRRQEVSFLKSTPCIGNRAGPRSLIAPAVDICSASGSLKAEPALATDLRNHEASHRVASAREAHEALRLLLRPPLDRARPSPAPELPSHAETPSPDIPTPGPITETPLFLDIASSSRGLARSLSRESFSTASSSEAPETPKTHSSLLVHEWRPTLTDLEHASRFRVQAVCVICKKNGANFPSCPRCGEMWCSRDCRLKGNNGARHTCRRRDVRPHG</sequence>